<evidence type="ECO:0000313" key="3">
    <source>
        <dbReference type="EMBL" id="CAD7278398.1"/>
    </source>
</evidence>
<feature type="region of interest" description="Disordered" evidence="1">
    <location>
        <begin position="63"/>
        <end position="108"/>
    </location>
</feature>
<evidence type="ECO:0000313" key="4">
    <source>
        <dbReference type="Proteomes" id="UP000678499"/>
    </source>
</evidence>
<organism evidence="3">
    <name type="scientific">Notodromas monacha</name>
    <dbReference type="NCBI Taxonomy" id="399045"/>
    <lineage>
        <taxon>Eukaryota</taxon>
        <taxon>Metazoa</taxon>
        <taxon>Ecdysozoa</taxon>
        <taxon>Arthropoda</taxon>
        <taxon>Crustacea</taxon>
        <taxon>Oligostraca</taxon>
        <taxon>Ostracoda</taxon>
        <taxon>Podocopa</taxon>
        <taxon>Podocopida</taxon>
        <taxon>Cypridocopina</taxon>
        <taxon>Cypridoidea</taxon>
        <taxon>Cyprididae</taxon>
        <taxon>Notodromas</taxon>
    </lineage>
</organism>
<dbReference type="PROSITE" id="PS50058">
    <property type="entry name" value="G_PROTEIN_GAMMA"/>
    <property type="match status" value="1"/>
</dbReference>
<evidence type="ECO:0000259" key="2">
    <source>
        <dbReference type="PROSITE" id="PS50058"/>
    </source>
</evidence>
<protein>
    <recommendedName>
        <fullName evidence="2">G protein gamma domain-containing protein</fullName>
    </recommendedName>
</protein>
<sequence>MERKNKRGQRRSTWADWGFINDSDQNNIEKHRVEKIKWGGEQVVVPRGSGIFMHSVFSGLPTGSSQLGRRSYPTGHFSASSALASGATRPSSASTSPPPPTGATADPPAMSQLQAMKKQVVQLHQEASIPRITVSQACEELIKAGHMLCVHWYINFLEAPA</sequence>
<keyword evidence="4" id="KW-1185">Reference proteome</keyword>
<gene>
    <name evidence="3" type="ORF">NMOB1V02_LOCUS6104</name>
</gene>
<dbReference type="SUPFAM" id="SSF48670">
    <property type="entry name" value="Transducin (heterotrimeric G protein), gamma chain"/>
    <property type="match status" value="1"/>
</dbReference>
<dbReference type="Proteomes" id="UP000678499">
    <property type="component" value="Unassembled WGS sequence"/>
</dbReference>
<dbReference type="GO" id="GO:0007186">
    <property type="term" value="P:G protein-coupled receptor signaling pathway"/>
    <property type="evidence" value="ECO:0007669"/>
    <property type="project" value="InterPro"/>
</dbReference>
<dbReference type="EMBL" id="OA883256">
    <property type="protein sequence ID" value="CAD7278398.1"/>
    <property type="molecule type" value="Genomic_DNA"/>
</dbReference>
<evidence type="ECO:0000256" key="1">
    <source>
        <dbReference type="SAM" id="MobiDB-lite"/>
    </source>
</evidence>
<dbReference type="InterPro" id="IPR036284">
    <property type="entry name" value="GGL_sf"/>
</dbReference>
<feature type="compositionally biased region" description="Low complexity" evidence="1">
    <location>
        <begin position="84"/>
        <end position="95"/>
    </location>
</feature>
<dbReference type="AlphaFoldDB" id="A0A7R9GF72"/>
<name>A0A7R9GF72_9CRUS</name>
<accession>A0A7R9GF72</accession>
<dbReference type="InterPro" id="IPR015898">
    <property type="entry name" value="G-protein_gamma-like_dom"/>
</dbReference>
<dbReference type="EMBL" id="CAJPEX010001219">
    <property type="protein sequence ID" value="CAG0918550.1"/>
    <property type="molecule type" value="Genomic_DNA"/>
</dbReference>
<feature type="domain" description="G protein gamma" evidence="2">
    <location>
        <begin position="109"/>
        <end position="143"/>
    </location>
</feature>
<proteinExistence type="predicted"/>
<dbReference type="OrthoDB" id="6264244at2759"/>
<reference evidence="3" key="1">
    <citation type="submission" date="2020-11" db="EMBL/GenBank/DDBJ databases">
        <authorList>
            <person name="Tran Van P."/>
        </authorList>
    </citation>
    <scope>NUCLEOTIDE SEQUENCE</scope>
</reference>
<dbReference type="Gene3D" id="4.10.260.10">
    <property type="entry name" value="Transducin (heterotrimeric G protein), gamma chain"/>
    <property type="match status" value="1"/>
</dbReference>